<evidence type="ECO:0000313" key="4">
    <source>
        <dbReference type="EMBL" id="GAA4952151.1"/>
    </source>
</evidence>
<dbReference type="PANTHER" id="PTHR11895">
    <property type="entry name" value="TRANSAMIDASE"/>
    <property type="match status" value="1"/>
</dbReference>
<comment type="similarity">
    <text evidence="1">Belongs to the amidase family.</text>
</comment>
<evidence type="ECO:0000259" key="3">
    <source>
        <dbReference type="Pfam" id="PF01425"/>
    </source>
</evidence>
<name>A0ABP9GUS6_9ACTN</name>
<dbReference type="InterPro" id="IPR036928">
    <property type="entry name" value="AS_sf"/>
</dbReference>
<reference evidence="5" key="1">
    <citation type="journal article" date="2019" name="Int. J. Syst. Evol. Microbiol.">
        <title>The Global Catalogue of Microorganisms (GCM) 10K type strain sequencing project: providing services to taxonomists for standard genome sequencing and annotation.</title>
        <authorList>
            <consortium name="The Broad Institute Genomics Platform"/>
            <consortium name="The Broad Institute Genome Sequencing Center for Infectious Disease"/>
            <person name="Wu L."/>
            <person name="Ma J."/>
        </authorList>
    </citation>
    <scope>NUCLEOTIDE SEQUENCE [LARGE SCALE GENOMIC DNA]</scope>
    <source>
        <strain evidence="5">JCM 18123</strain>
    </source>
</reference>
<evidence type="ECO:0000313" key="5">
    <source>
        <dbReference type="Proteomes" id="UP001499993"/>
    </source>
</evidence>
<keyword evidence="5" id="KW-1185">Reference proteome</keyword>
<dbReference type="Proteomes" id="UP001499993">
    <property type="component" value="Unassembled WGS sequence"/>
</dbReference>
<dbReference type="InterPro" id="IPR023631">
    <property type="entry name" value="Amidase_dom"/>
</dbReference>
<dbReference type="Gene3D" id="3.90.1300.10">
    <property type="entry name" value="Amidase signature (AS) domain"/>
    <property type="match status" value="2"/>
</dbReference>
<accession>A0ABP9GUS6</accession>
<feature type="region of interest" description="Disordered" evidence="2">
    <location>
        <begin position="112"/>
        <end position="149"/>
    </location>
</feature>
<dbReference type="SUPFAM" id="SSF75304">
    <property type="entry name" value="Amidase signature (AS) enzymes"/>
    <property type="match status" value="1"/>
</dbReference>
<comment type="caution">
    <text evidence="4">The sequence shown here is derived from an EMBL/GenBank/DDBJ whole genome shotgun (WGS) entry which is preliminary data.</text>
</comment>
<protein>
    <submittedName>
        <fullName evidence="4">Amidase</fullName>
    </submittedName>
</protein>
<proteinExistence type="inferred from homology"/>
<dbReference type="Pfam" id="PF01425">
    <property type="entry name" value="Amidase"/>
    <property type="match status" value="1"/>
</dbReference>
<feature type="domain" description="Amidase" evidence="3">
    <location>
        <begin position="92"/>
        <end position="274"/>
    </location>
</feature>
<dbReference type="PANTHER" id="PTHR11895:SF7">
    <property type="entry name" value="GLUTAMYL-TRNA(GLN) AMIDOTRANSFERASE SUBUNIT A, MITOCHONDRIAL"/>
    <property type="match status" value="1"/>
</dbReference>
<dbReference type="InterPro" id="IPR000120">
    <property type="entry name" value="Amidase"/>
</dbReference>
<sequence length="393" mass="39487">MGVRKGAGHEDRLADAAGIAAAVARGRTSASAAVADALAAIRRLDGDTNAFCAVWDEWARERAAAVDAALGRGAALPLAGVPIGVKRSEGIESFQARRLVAAGAVPVGATAVPGPGTEWKTWGATDRGTTANPRRSGASPGGSSAGSGAAVAAGMVPMATASDGAGSTRIPAAWCGVVGYKPTTGLLPSRDAAGLTVGGPIARSVADIALYRRAVLGDGEARDASRSAGGRRRRLRVAWSATLGFNRVHAGVAAAAARALGEWERCGGVEVHEAGLALDDPAEQWRALRSRPQGTPCGGRNAARLAELFAGFDLLATPTTPNPPHGPGGPGDAMSVGLTWLFNITGHPAVSLPTAAPADCGPVGLQLIAGLHADAALLRAAADYERRVLAPSS</sequence>
<evidence type="ECO:0000256" key="1">
    <source>
        <dbReference type="ARBA" id="ARBA00009199"/>
    </source>
</evidence>
<organism evidence="4 5">
    <name type="scientific">Streptomonospora halophila</name>
    <dbReference type="NCBI Taxonomy" id="427369"/>
    <lineage>
        <taxon>Bacteria</taxon>
        <taxon>Bacillati</taxon>
        <taxon>Actinomycetota</taxon>
        <taxon>Actinomycetes</taxon>
        <taxon>Streptosporangiales</taxon>
        <taxon>Nocardiopsidaceae</taxon>
        <taxon>Streptomonospora</taxon>
    </lineage>
</organism>
<evidence type="ECO:0000256" key="2">
    <source>
        <dbReference type="SAM" id="MobiDB-lite"/>
    </source>
</evidence>
<gene>
    <name evidence="4" type="ORF">GCM10023224_41050</name>
</gene>
<dbReference type="EMBL" id="BAABIK010000027">
    <property type="protein sequence ID" value="GAA4952151.1"/>
    <property type="molecule type" value="Genomic_DNA"/>
</dbReference>